<feature type="region of interest" description="Disordered" evidence="1">
    <location>
        <begin position="22"/>
        <end position="49"/>
    </location>
</feature>
<reference evidence="2" key="2">
    <citation type="journal article" date="2024" name="Plant">
        <title>Genomic evolution and insights into agronomic trait innovations of Sesamum species.</title>
        <authorList>
            <person name="Miao H."/>
            <person name="Wang L."/>
            <person name="Qu L."/>
            <person name="Liu H."/>
            <person name="Sun Y."/>
            <person name="Le M."/>
            <person name="Wang Q."/>
            <person name="Wei S."/>
            <person name="Zheng Y."/>
            <person name="Lin W."/>
            <person name="Duan Y."/>
            <person name="Cao H."/>
            <person name="Xiong S."/>
            <person name="Wang X."/>
            <person name="Wei L."/>
            <person name="Li C."/>
            <person name="Ma Q."/>
            <person name="Ju M."/>
            <person name="Zhao R."/>
            <person name="Li G."/>
            <person name="Mu C."/>
            <person name="Tian Q."/>
            <person name="Mei H."/>
            <person name="Zhang T."/>
            <person name="Gao T."/>
            <person name="Zhang H."/>
        </authorList>
    </citation>
    <scope>NUCLEOTIDE SEQUENCE</scope>
    <source>
        <strain evidence="2">G02</strain>
    </source>
</reference>
<accession>A0AAW2LBC0</accession>
<proteinExistence type="predicted"/>
<reference evidence="2" key="1">
    <citation type="submission" date="2020-06" db="EMBL/GenBank/DDBJ databases">
        <authorList>
            <person name="Li T."/>
            <person name="Hu X."/>
            <person name="Zhang T."/>
            <person name="Song X."/>
            <person name="Zhang H."/>
            <person name="Dai N."/>
            <person name="Sheng W."/>
            <person name="Hou X."/>
            <person name="Wei L."/>
        </authorList>
    </citation>
    <scope>NUCLEOTIDE SEQUENCE</scope>
    <source>
        <strain evidence="2">G02</strain>
        <tissue evidence="2">Leaf</tissue>
    </source>
</reference>
<organism evidence="2">
    <name type="scientific">Sesamum radiatum</name>
    <name type="common">Black benniseed</name>
    <dbReference type="NCBI Taxonomy" id="300843"/>
    <lineage>
        <taxon>Eukaryota</taxon>
        <taxon>Viridiplantae</taxon>
        <taxon>Streptophyta</taxon>
        <taxon>Embryophyta</taxon>
        <taxon>Tracheophyta</taxon>
        <taxon>Spermatophyta</taxon>
        <taxon>Magnoliopsida</taxon>
        <taxon>eudicotyledons</taxon>
        <taxon>Gunneridae</taxon>
        <taxon>Pentapetalae</taxon>
        <taxon>asterids</taxon>
        <taxon>lamiids</taxon>
        <taxon>Lamiales</taxon>
        <taxon>Pedaliaceae</taxon>
        <taxon>Sesamum</taxon>
    </lineage>
</organism>
<comment type="caution">
    <text evidence="2">The sequence shown here is derived from an EMBL/GenBank/DDBJ whole genome shotgun (WGS) entry which is preliminary data.</text>
</comment>
<evidence type="ECO:0000256" key="1">
    <source>
        <dbReference type="SAM" id="MobiDB-lite"/>
    </source>
</evidence>
<name>A0AAW2LBC0_SESRA</name>
<dbReference type="AlphaFoldDB" id="A0AAW2LBC0"/>
<sequence>MVVEDGRARWAAPSKARKVAEMGRVAAGGDGGGWPDERGRWDGEDVAAR</sequence>
<evidence type="ECO:0000313" key="2">
    <source>
        <dbReference type="EMBL" id="KAL0315473.1"/>
    </source>
</evidence>
<protein>
    <submittedName>
        <fullName evidence="2">Uncharacterized protein</fullName>
    </submittedName>
</protein>
<feature type="compositionally biased region" description="Basic and acidic residues" evidence="1">
    <location>
        <begin position="35"/>
        <end position="49"/>
    </location>
</feature>
<gene>
    <name evidence="2" type="ORF">Sradi_5425500</name>
</gene>
<dbReference type="EMBL" id="JACGWJ010000025">
    <property type="protein sequence ID" value="KAL0315473.1"/>
    <property type="molecule type" value="Genomic_DNA"/>
</dbReference>